<evidence type="ECO:0008006" key="5">
    <source>
        <dbReference type="Google" id="ProtNLM"/>
    </source>
</evidence>
<reference evidence="4" key="2">
    <citation type="submission" date="2009-11" db="EMBL/GenBank/DDBJ databases">
        <title>The Genome Sequence of Allomyces macrogynus strain ATCC 38327.</title>
        <authorList>
            <consortium name="The Broad Institute Genome Sequencing Platform"/>
            <person name="Russ C."/>
            <person name="Cuomo C."/>
            <person name="Shea T."/>
            <person name="Young S.K."/>
            <person name="Zeng Q."/>
            <person name="Koehrsen M."/>
            <person name="Haas B."/>
            <person name="Borodovsky M."/>
            <person name="Guigo R."/>
            <person name="Alvarado L."/>
            <person name="Berlin A."/>
            <person name="Borenstein D."/>
            <person name="Chen Z."/>
            <person name="Engels R."/>
            <person name="Freedman E."/>
            <person name="Gellesch M."/>
            <person name="Goldberg J."/>
            <person name="Griggs A."/>
            <person name="Gujja S."/>
            <person name="Heiman D."/>
            <person name="Hepburn T."/>
            <person name="Howarth C."/>
            <person name="Jen D."/>
            <person name="Larson L."/>
            <person name="Lewis B."/>
            <person name="Mehta T."/>
            <person name="Park D."/>
            <person name="Pearson M."/>
            <person name="Roberts A."/>
            <person name="Saif S."/>
            <person name="Shenoy N."/>
            <person name="Sisk P."/>
            <person name="Stolte C."/>
            <person name="Sykes S."/>
            <person name="Walk T."/>
            <person name="White J."/>
            <person name="Yandava C."/>
            <person name="Burger G."/>
            <person name="Gray M.W."/>
            <person name="Holland P.W.H."/>
            <person name="King N."/>
            <person name="Lang F.B.F."/>
            <person name="Roger A.J."/>
            <person name="Ruiz-Trillo I."/>
            <person name="Lander E."/>
            <person name="Nusbaum C."/>
        </authorList>
    </citation>
    <scope>NUCLEOTIDE SEQUENCE [LARGE SCALE GENOMIC DNA]</scope>
    <source>
        <strain evidence="4">ATCC 38327</strain>
    </source>
</reference>
<feature type="region of interest" description="Disordered" evidence="2">
    <location>
        <begin position="636"/>
        <end position="655"/>
    </location>
</feature>
<feature type="region of interest" description="Disordered" evidence="2">
    <location>
        <begin position="600"/>
        <end position="627"/>
    </location>
</feature>
<sequence length="655" mass="73019">MGKKKPFINKREARHFQVVHRSQRDPLYHSEEASPYVLKPVLPSPNLKKLFDKDPSAIPNPYEVDKDLLDVMEPRDLHDDDEYYDSDEYYYDDDDEEEHGGEYDDADEGEDEAASKPNASSAAGAGAGAGAPSPAAPATDEGKPTRGTHFTFEGGEEEVVDESKAGRAALFGIFYDDREYDYLQHLKPTGAPGAVFVPAKPPMGKKQSAGPVVFRDDDLPAEALPSRYEVEPATHNQVEDYGLGLDLPEELREVLYALDDEAYVEDDDRYFTNLDKDEIDEDLAVVVAEAEAKAAKERELPEVLDWTMAARLKELHTGDSDDDDEDDKSSAGGAGGRSEDGDELASLPSIRKSRGKKDDNMSSFSMSSSVLSRTSHLELLDDRFDQIEREYADEELGAVDVEAPPALNDEQRQFMNSLLDDFLSKHSVTSHNTLYENLRVQGGGVGQYDIVRKMLKTDEDGTPINFNLDKYQYVEDTSVPLDEEDESDDEMLRPSIIEDKYEEERWDCESVLSTYSNLENHPKIISERGRKSKAKQSLAAQAAAAAAAAGPATQILLNQRTGLPKLAHQGVAVEKSDDEEVSDEEEELVEAVNLGVARSKNEDKEEKRLRKQALKEAKREKRAVKKQLKTAFKDEKVKQERAAVQRKSQAKGMLL</sequence>
<evidence type="ECO:0000313" key="4">
    <source>
        <dbReference type="Proteomes" id="UP000054350"/>
    </source>
</evidence>
<feature type="compositionally biased region" description="Basic and acidic residues" evidence="2">
    <location>
        <begin position="600"/>
        <end position="619"/>
    </location>
</feature>
<comment type="similarity">
    <text evidence="1">Belongs to the LTV1 family.</text>
</comment>
<organism evidence="3 4">
    <name type="scientific">Allomyces macrogynus (strain ATCC 38327)</name>
    <name type="common">Allomyces javanicus var. macrogynus</name>
    <dbReference type="NCBI Taxonomy" id="578462"/>
    <lineage>
        <taxon>Eukaryota</taxon>
        <taxon>Fungi</taxon>
        <taxon>Fungi incertae sedis</taxon>
        <taxon>Blastocladiomycota</taxon>
        <taxon>Blastocladiomycetes</taxon>
        <taxon>Blastocladiales</taxon>
        <taxon>Blastocladiaceae</taxon>
        <taxon>Allomyces</taxon>
    </lineage>
</organism>
<dbReference type="VEuPathDB" id="FungiDB:AMAG_13991"/>
<evidence type="ECO:0000256" key="1">
    <source>
        <dbReference type="ARBA" id="ARBA00009078"/>
    </source>
</evidence>
<dbReference type="OMA" id="YDENAET"/>
<feature type="compositionally biased region" description="Acidic residues" evidence="2">
    <location>
        <begin position="79"/>
        <end position="112"/>
    </location>
</feature>
<dbReference type="Pfam" id="PF04180">
    <property type="entry name" value="LTV"/>
    <property type="match status" value="1"/>
</dbReference>
<dbReference type="EMBL" id="GG745359">
    <property type="protein sequence ID" value="KNE69136.1"/>
    <property type="molecule type" value="Genomic_DNA"/>
</dbReference>
<dbReference type="Proteomes" id="UP000054350">
    <property type="component" value="Unassembled WGS sequence"/>
</dbReference>
<protein>
    <recommendedName>
        <fullName evidence="5">Low temperature viability protein</fullName>
    </recommendedName>
</protein>
<dbReference type="GO" id="GO:0005829">
    <property type="term" value="C:cytosol"/>
    <property type="evidence" value="ECO:0007669"/>
    <property type="project" value="TreeGrafter"/>
</dbReference>
<gene>
    <name evidence="3" type="ORF">AMAG_13991</name>
</gene>
<reference evidence="3 4" key="1">
    <citation type="submission" date="2009-11" db="EMBL/GenBank/DDBJ databases">
        <title>Annotation of Allomyces macrogynus ATCC 38327.</title>
        <authorList>
            <consortium name="The Broad Institute Genome Sequencing Platform"/>
            <person name="Russ C."/>
            <person name="Cuomo C."/>
            <person name="Burger G."/>
            <person name="Gray M.W."/>
            <person name="Holland P.W.H."/>
            <person name="King N."/>
            <person name="Lang F.B.F."/>
            <person name="Roger A.J."/>
            <person name="Ruiz-Trillo I."/>
            <person name="Young S.K."/>
            <person name="Zeng Q."/>
            <person name="Gargeya S."/>
            <person name="Fitzgerald M."/>
            <person name="Haas B."/>
            <person name="Abouelleil A."/>
            <person name="Alvarado L."/>
            <person name="Arachchi H.M."/>
            <person name="Berlin A."/>
            <person name="Chapman S.B."/>
            <person name="Gearin G."/>
            <person name="Goldberg J."/>
            <person name="Griggs A."/>
            <person name="Gujja S."/>
            <person name="Hansen M."/>
            <person name="Heiman D."/>
            <person name="Howarth C."/>
            <person name="Larimer J."/>
            <person name="Lui A."/>
            <person name="MacDonald P.J.P."/>
            <person name="McCowen C."/>
            <person name="Montmayeur A."/>
            <person name="Murphy C."/>
            <person name="Neiman D."/>
            <person name="Pearson M."/>
            <person name="Priest M."/>
            <person name="Roberts A."/>
            <person name="Saif S."/>
            <person name="Shea T."/>
            <person name="Sisk P."/>
            <person name="Stolte C."/>
            <person name="Sykes S."/>
            <person name="Wortman J."/>
            <person name="Nusbaum C."/>
            <person name="Birren B."/>
        </authorList>
    </citation>
    <scope>NUCLEOTIDE SEQUENCE [LARGE SCALE GENOMIC DNA]</scope>
    <source>
        <strain evidence="3 4">ATCC 38327</strain>
    </source>
</reference>
<keyword evidence="4" id="KW-1185">Reference proteome</keyword>
<dbReference type="GO" id="GO:0000056">
    <property type="term" value="P:ribosomal small subunit export from nucleus"/>
    <property type="evidence" value="ECO:0007669"/>
    <property type="project" value="TreeGrafter"/>
</dbReference>
<dbReference type="PANTHER" id="PTHR21531">
    <property type="entry name" value="LOW-TEMPERATURE VIABILITY PROTEIN LTV1-RELATED"/>
    <property type="match status" value="1"/>
</dbReference>
<name>A0A0L0T327_ALLM3</name>
<feature type="region of interest" description="Disordered" evidence="2">
    <location>
        <begin position="315"/>
        <end position="367"/>
    </location>
</feature>
<feature type="region of interest" description="Disordered" evidence="2">
    <location>
        <begin position="1"/>
        <end position="161"/>
    </location>
</feature>
<evidence type="ECO:0000256" key="2">
    <source>
        <dbReference type="SAM" id="MobiDB-lite"/>
    </source>
</evidence>
<feature type="compositionally biased region" description="Basic and acidic residues" evidence="2">
    <location>
        <begin position="22"/>
        <end position="32"/>
    </location>
</feature>
<dbReference type="GO" id="GO:0005634">
    <property type="term" value="C:nucleus"/>
    <property type="evidence" value="ECO:0007669"/>
    <property type="project" value="TreeGrafter"/>
</dbReference>
<proteinExistence type="inferred from homology"/>
<dbReference type="AlphaFoldDB" id="A0A0L0T327"/>
<dbReference type="eggNOG" id="KOG2637">
    <property type="taxonomic scope" value="Eukaryota"/>
</dbReference>
<dbReference type="GO" id="GO:0030688">
    <property type="term" value="C:preribosome, small subunit precursor"/>
    <property type="evidence" value="ECO:0007669"/>
    <property type="project" value="TreeGrafter"/>
</dbReference>
<dbReference type="PANTHER" id="PTHR21531:SF0">
    <property type="entry name" value="PROTEIN LTV1 HOMOLOG"/>
    <property type="match status" value="1"/>
</dbReference>
<dbReference type="STRING" id="578462.A0A0L0T327"/>
<dbReference type="GO" id="GO:0042274">
    <property type="term" value="P:ribosomal small subunit biogenesis"/>
    <property type="evidence" value="ECO:0007669"/>
    <property type="project" value="InterPro"/>
</dbReference>
<evidence type="ECO:0000313" key="3">
    <source>
        <dbReference type="EMBL" id="KNE69136.1"/>
    </source>
</evidence>
<dbReference type="OrthoDB" id="5852896at2759"/>
<feature type="compositionally biased region" description="Low complexity" evidence="2">
    <location>
        <begin position="115"/>
        <end position="138"/>
    </location>
</feature>
<feature type="compositionally biased region" description="Basic and acidic residues" evidence="2">
    <location>
        <begin position="63"/>
        <end position="78"/>
    </location>
</feature>
<dbReference type="InterPro" id="IPR007307">
    <property type="entry name" value="Ltv1"/>
</dbReference>
<accession>A0A0L0T327</accession>